<keyword evidence="1" id="KW-0812">Transmembrane</keyword>
<proteinExistence type="predicted"/>
<dbReference type="Pfam" id="PF03713">
    <property type="entry name" value="DUF305"/>
    <property type="match status" value="1"/>
</dbReference>
<organism evidence="3 4">
    <name type="scientific">Spirosoma oryzae</name>
    <dbReference type="NCBI Taxonomy" id="1469603"/>
    <lineage>
        <taxon>Bacteria</taxon>
        <taxon>Pseudomonadati</taxon>
        <taxon>Bacteroidota</taxon>
        <taxon>Cytophagia</taxon>
        <taxon>Cytophagales</taxon>
        <taxon>Cytophagaceae</taxon>
        <taxon>Spirosoma</taxon>
    </lineage>
</organism>
<dbReference type="Proteomes" id="UP000238375">
    <property type="component" value="Unassembled WGS sequence"/>
</dbReference>
<dbReference type="AlphaFoldDB" id="A0A2T0SNG2"/>
<evidence type="ECO:0000256" key="1">
    <source>
        <dbReference type="SAM" id="Phobius"/>
    </source>
</evidence>
<keyword evidence="4" id="KW-1185">Reference proteome</keyword>
<dbReference type="RefSeq" id="WP_106139098.1">
    <property type="nucleotide sequence ID" value="NZ_PVTE01000015.1"/>
</dbReference>
<feature type="transmembrane region" description="Helical" evidence="1">
    <location>
        <begin position="60"/>
        <end position="78"/>
    </location>
</feature>
<protein>
    <recommendedName>
        <fullName evidence="2">DUF305 domain-containing protein</fullName>
    </recommendedName>
</protein>
<feature type="transmembrane region" description="Helical" evidence="1">
    <location>
        <begin position="29"/>
        <end position="48"/>
    </location>
</feature>
<dbReference type="Gene3D" id="1.20.1260.10">
    <property type="match status" value="1"/>
</dbReference>
<evidence type="ECO:0000259" key="2">
    <source>
        <dbReference type="Pfam" id="PF03713"/>
    </source>
</evidence>
<accession>A0A2T0SNG2</accession>
<evidence type="ECO:0000313" key="3">
    <source>
        <dbReference type="EMBL" id="PRY34938.1"/>
    </source>
</evidence>
<evidence type="ECO:0000313" key="4">
    <source>
        <dbReference type="Proteomes" id="UP000238375"/>
    </source>
</evidence>
<name>A0A2T0SNG2_9BACT</name>
<feature type="transmembrane region" description="Helical" evidence="1">
    <location>
        <begin position="90"/>
        <end position="107"/>
    </location>
</feature>
<comment type="caution">
    <text evidence="3">The sequence shown here is derived from an EMBL/GenBank/DDBJ whole genome shotgun (WGS) entry which is preliminary data.</text>
</comment>
<dbReference type="InterPro" id="IPR005183">
    <property type="entry name" value="DUF305_CopM-like"/>
</dbReference>
<dbReference type="OrthoDB" id="517560at2"/>
<reference evidence="3 4" key="1">
    <citation type="submission" date="2018-03" db="EMBL/GenBank/DDBJ databases">
        <title>Genomic Encyclopedia of Archaeal and Bacterial Type Strains, Phase II (KMG-II): from individual species to whole genera.</title>
        <authorList>
            <person name="Goeker M."/>
        </authorList>
    </citation>
    <scope>NUCLEOTIDE SEQUENCE [LARGE SCALE GENOMIC DNA]</scope>
    <source>
        <strain evidence="3 4">DSM 28354</strain>
    </source>
</reference>
<keyword evidence="1" id="KW-0472">Membrane</keyword>
<dbReference type="InterPro" id="IPR012347">
    <property type="entry name" value="Ferritin-like"/>
</dbReference>
<dbReference type="EMBL" id="PVTE01000015">
    <property type="protein sequence ID" value="PRY34938.1"/>
    <property type="molecule type" value="Genomic_DNA"/>
</dbReference>
<keyword evidence="1" id="KW-1133">Transmembrane helix</keyword>
<gene>
    <name evidence="3" type="ORF">CLV58_11520</name>
</gene>
<sequence length="170" mass="19371">METHQYLTDRAQLGHQGHPLANQNQYGKLAVMAVLSFISMYVLMYSMVDRFDNVISNVNQFYMAGLMTMPMLIIEVMLMSSMYTNKQRNALIITVSTLGLGGFFWLIRLQIAVGDKEFTKSMIPHHAAAILMAKKAKLSDPELQKLQQDIISAQEKEIRQMKNKLAELNK</sequence>
<feature type="domain" description="DUF305" evidence="2">
    <location>
        <begin position="111"/>
        <end position="163"/>
    </location>
</feature>